<dbReference type="InterPro" id="IPR025164">
    <property type="entry name" value="Toastrack_DUF4097"/>
</dbReference>
<dbReference type="AlphaFoldDB" id="A0A1M4X8R6"/>
<dbReference type="Gene3D" id="2.160.20.120">
    <property type="match status" value="1"/>
</dbReference>
<dbReference type="Pfam" id="PF13349">
    <property type="entry name" value="DUF4097"/>
    <property type="match status" value="1"/>
</dbReference>
<organism evidence="3 4">
    <name type="scientific">Seinonella peptonophila</name>
    <dbReference type="NCBI Taxonomy" id="112248"/>
    <lineage>
        <taxon>Bacteria</taxon>
        <taxon>Bacillati</taxon>
        <taxon>Bacillota</taxon>
        <taxon>Bacilli</taxon>
        <taxon>Bacillales</taxon>
        <taxon>Thermoactinomycetaceae</taxon>
        <taxon>Seinonella</taxon>
    </lineage>
</organism>
<keyword evidence="1" id="KW-0472">Membrane</keyword>
<dbReference type="Proteomes" id="UP000184476">
    <property type="component" value="Unassembled WGS sequence"/>
</dbReference>
<name>A0A1M4X8R6_9BACL</name>
<accession>A0A1M4X8R6</accession>
<reference evidence="3 4" key="1">
    <citation type="submission" date="2016-11" db="EMBL/GenBank/DDBJ databases">
        <authorList>
            <person name="Jaros S."/>
            <person name="Januszkiewicz K."/>
            <person name="Wedrychowicz H."/>
        </authorList>
    </citation>
    <scope>NUCLEOTIDE SEQUENCE [LARGE SCALE GENOMIC DNA]</scope>
    <source>
        <strain evidence="3 4">DSM 44666</strain>
    </source>
</reference>
<keyword evidence="4" id="KW-1185">Reference proteome</keyword>
<feature type="transmembrane region" description="Helical" evidence="1">
    <location>
        <begin position="7"/>
        <end position="25"/>
    </location>
</feature>
<evidence type="ECO:0000259" key="2">
    <source>
        <dbReference type="Pfam" id="PF13349"/>
    </source>
</evidence>
<evidence type="ECO:0000256" key="1">
    <source>
        <dbReference type="SAM" id="Phobius"/>
    </source>
</evidence>
<keyword evidence="1" id="KW-1133">Transmembrane helix</keyword>
<sequence>MNLKTKKAIIVAGLILIVGSIILYIQNDDWLLQRKRSVKITKTKDVKQISSIAISGDHTNITLHQSDTDQLTVQMQGQVPVRDQPDLHMKIDDQELSIILKMKWGSNPFSFKRNFSTRLKVFLPKKVYQSIQLSAVEGDIDTTDLPLQSHRIELESKQGKIDASHMKTDTLITESTIKTQLKQIEANGIWIKTVSGGLKIRNNQEKETPDHQMKIENIGSSGDKVRLSGLQGVDQEVSVVSDTGLDLDFHLIKARLLHLTTFSGKLTIDDFQGYQLTGDLNGTKATIKNLNAQVILKGESTLTVDPMLISQGDHQLTFEDGDVHVKFRDMPTNLFVALQTEEGQIKSNLPIRIDHSLTKKSVYDRSIVGDVRRDPSKPYGQLLIHTRKGNIQVDAK</sequence>
<dbReference type="RefSeq" id="WP_073154575.1">
    <property type="nucleotide sequence ID" value="NZ_FQVL01000004.1"/>
</dbReference>
<evidence type="ECO:0000313" key="3">
    <source>
        <dbReference type="EMBL" id="SHE89795.1"/>
    </source>
</evidence>
<evidence type="ECO:0000313" key="4">
    <source>
        <dbReference type="Proteomes" id="UP000184476"/>
    </source>
</evidence>
<dbReference type="EMBL" id="FQVL01000004">
    <property type="protein sequence ID" value="SHE89795.1"/>
    <property type="molecule type" value="Genomic_DNA"/>
</dbReference>
<gene>
    <name evidence="3" type="ORF">SAMN05444392_104195</name>
</gene>
<feature type="domain" description="DUF4097" evidence="2">
    <location>
        <begin position="49"/>
        <end position="352"/>
    </location>
</feature>
<proteinExistence type="predicted"/>
<keyword evidence="1" id="KW-0812">Transmembrane</keyword>
<protein>
    <submittedName>
        <fullName evidence="3">Putative adhesin</fullName>
    </submittedName>
</protein>
<dbReference type="STRING" id="112248.SAMN05444392_104195"/>